<keyword evidence="3" id="KW-0809">Transit peptide</keyword>
<reference evidence="7" key="1">
    <citation type="submission" date="2021-01" db="EMBL/GenBank/DDBJ databases">
        <authorList>
            <person name="Kaushik A."/>
        </authorList>
    </citation>
    <scope>NUCLEOTIDE SEQUENCE</scope>
    <source>
        <strain evidence="7">AG3-1AP</strain>
    </source>
</reference>
<name>A0A8H3HIL1_9AGAM</name>
<evidence type="ECO:0000256" key="2">
    <source>
        <dbReference type="ARBA" id="ARBA00022792"/>
    </source>
</evidence>
<dbReference type="EMBL" id="CAJMWV010005849">
    <property type="protein sequence ID" value="CAE6516468.1"/>
    <property type="molecule type" value="Genomic_DNA"/>
</dbReference>
<sequence>MSFARSLTVARVARRSYSTAAEGGDYLAQKAALKAHAAETTELWRKISFYVCAPIILVGSIYVKRAEDAHHAHLHEHGRHDPPNYPYLNKRDKPFPWGMNTLFWNPEANPEGYGQYRLDTAVTLFTRMIRLYTHSPFHSGAVICQIK</sequence>
<keyword evidence="4" id="KW-0496">Mitochondrion</keyword>
<evidence type="ECO:0008006" key="9">
    <source>
        <dbReference type="Google" id="ProtNLM"/>
    </source>
</evidence>
<dbReference type="SUPFAM" id="SSF81411">
    <property type="entry name" value="Mitochondrial cytochrome c oxidase subunit VIa"/>
    <property type="match status" value="1"/>
</dbReference>
<dbReference type="GO" id="GO:0005743">
    <property type="term" value="C:mitochondrial inner membrane"/>
    <property type="evidence" value="ECO:0007669"/>
    <property type="project" value="UniProtKB-SubCell"/>
</dbReference>
<evidence type="ECO:0000313" key="7">
    <source>
        <dbReference type="EMBL" id="CAE6516468.1"/>
    </source>
</evidence>
<comment type="subcellular location">
    <subcellularLocation>
        <location evidence="1">Mitochondrion inner membrane</location>
    </subcellularLocation>
</comment>
<accession>A0A8H3HIL1</accession>
<dbReference type="GO" id="GO:0006123">
    <property type="term" value="P:mitochondrial electron transport, cytochrome c to oxygen"/>
    <property type="evidence" value="ECO:0007669"/>
    <property type="project" value="TreeGrafter"/>
</dbReference>
<dbReference type="AlphaFoldDB" id="A0A8H3HIL1"/>
<dbReference type="PANTHER" id="PTHR11504">
    <property type="entry name" value="CYTOCHROME C OXIDASE POLYPEPTIDE VIA"/>
    <property type="match status" value="1"/>
</dbReference>
<dbReference type="OrthoDB" id="5947505at2759"/>
<evidence type="ECO:0000256" key="5">
    <source>
        <dbReference type="ARBA" id="ARBA00023136"/>
    </source>
</evidence>
<gene>
    <name evidence="7" type="ORF">RDB_LOCUS137841</name>
</gene>
<dbReference type="Gene3D" id="4.10.95.10">
    <property type="entry name" value="Cytochrome c oxidase, subunit VIa"/>
    <property type="match status" value="1"/>
</dbReference>
<comment type="caution">
    <text evidence="7">The sequence shown here is derived from an EMBL/GenBank/DDBJ whole genome shotgun (WGS) entry which is preliminary data.</text>
</comment>
<proteinExistence type="inferred from homology"/>
<comment type="similarity">
    <text evidence="6">Belongs to the cytochrome c oxidase subunit 6A family.</text>
</comment>
<keyword evidence="2" id="KW-0999">Mitochondrion inner membrane</keyword>
<evidence type="ECO:0000256" key="4">
    <source>
        <dbReference type="ARBA" id="ARBA00023128"/>
    </source>
</evidence>
<dbReference type="PANTHER" id="PTHR11504:SF0">
    <property type="entry name" value="CYTOCHROME C OXIDASE SUBUNIT"/>
    <property type="match status" value="1"/>
</dbReference>
<protein>
    <recommendedName>
        <fullName evidence="9">Cytochrome c oxidase subunit 6a</fullName>
    </recommendedName>
</protein>
<dbReference type="GO" id="GO:0030234">
    <property type="term" value="F:enzyme regulator activity"/>
    <property type="evidence" value="ECO:0007669"/>
    <property type="project" value="TreeGrafter"/>
</dbReference>
<evidence type="ECO:0000256" key="6">
    <source>
        <dbReference type="RuleBase" id="RU004396"/>
    </source>
</evidence>
<evidence type="ECO:0000256" key="3">
    <source>
        <dbReference type="ARBA" id="ARBA00022946"/>
    </source>
</evidence>
<dbReference type="InterPro" id="IPR036418">
    <property type="entry name" value="Cyt_c_oxidase_su6a_sf"/>
</dbReference>
<evidence type="ECO:0000313" key="8">
    <source>
        <dbReference type="Proteomes" id="UP000663831"/>
    </source>
</evidence>
<keyword evidence="5" id="KW-0472">Membrane</keyword>
<organism evidence="7 8">
    <name type="scientific">Rhizoctonia solani</name>
    <dbReference type="NCBI Taxonomy" id="456999"/>
    <lineage>
        <taxon>Eukaryota</taxon>
        <taxon>Fungi</taxon>
        <taxon>Dikarya</taxon>
        <taxon>Basidiomycota</taxon>
        <taxon>Agaricomycotina</taxon>
        <taxon>Agaricomycetes</taxon>
        <taxon>Cantharellales</taxon>
        <taxon>Ceratobasidiaceae</taxon>
        <taxon>Rhizoctonia</taxon>
    </lineage>
</organism>
<dbReference type="Proteomes" id="UP000663831">
    <property type="component" value="Unassembled WGS sequence"/>
</dbReference>
<dbReference type="Pfam" id="PF02046">
    <property type="entry name" value="COX6A"/>
    <property type="match status" value="1"/>
</dbReference>
<dbReference type="InterPro" id="IPR001349">
    <property type="entry name" value="Cyt_c_oxidase_su6a"/>
</dbReference>
<evidence type="ECO:0000256" key="1">
    <source>
        <dbReference type="ARBA" id="ARBA00004273"/>
    </source>
</evidence>